<comment type="similarity">
    <text evidence="10">Belongs to the protein kinase superfamily.</text>
</comment>
<sequence>MAETTTAAAEEERNFVAHFKDQQILPPDEIQQNPRNEGLGASSRNLSVRDFELVRTLGTGTFARVWLVRLANPAEEDRDKVFALKVLRKVEVIKLKQVDHVNHERSVLSDVAGHPFITTLITSFSDHDSLYMLLDYCPGGEVFSYLRKAKRFDENTARFYAAEIVLILEFLHEREGVAYRDMKPENLLLDAEGHIKLVDFGFAKRLGNSKLRKFEGSVGRLLTNNEGETYTLCGTPEYLAPEVIQSKGHTTAVDWWALGILIYEFLTGYPPFWHSNPIEIYKQIVSKPVSFPAEPAISPAAKDIIRQFCTLDRSHRLGNISGGAARVKDHPFFQGVIWEDVYYRKYRGPIIPPLRYPGDAQNFDLYPDEKEGREPYTEELAAKYDDRFKGF</sequence>
<evidence type="ECO:0000256" key="7">
    <source>
        <dbReference type="ARBA" id="ARBA00047292"/>
    </source>
</evidence>
<evidence type="ECO:0000256" key="1">
    <source>
        <dbReference type="ARBA" id="ARBA00012444"/>
    </source>
</evidence>
<dbReference type="FunFam" id="1.10.510.10:FF:000210">
    <property type="entry name" value="Non-specific serine/threonine protein kinase"/>
    <property type="match status" value="1"/>
</dbReference>
<keyword evidence="6 9" id="KW-0067">ATP-binding</keyword>
<evidence type="ECO:0000313" key="13">
    <source>
        <dbReference type="EMBL" id="TGO89529.1"/>
    </source>
</evidence>
<dbReference type="InterPro" id="IPR000961">
    <property type="entry name" value="AGC-kinase_C"/>
</dbReference>
<keyword evidence="4 9" id="KW-0547">Nucleotide-binding</keyword>
<accession>A0A4Z1KY73</accession>
<dbReference type="STRING" id="87229.A0A4Z1KY73"/>
<feature type="domain" description="AGC-kinase C-terminal" evidence="12">
    <location>
        <begin position="334"/>
        <end position="391"/>
    </location>
</feature>
<dbReference type="AlphaFoldDB" id="A0A4Z1KY73"/>
<comment type="caution">
    <text evidence="13">The sequence shown here is derived from an EMBL/GenBank/DDBJ whole genome shotgun (WGS) entry which is preliminary data.</text>
</comment>
<dbReference type="Pfam" id="PF00069">
    <property type="entry name" value="Pkinase"/>
    <property type="match status" value="1"/>
</dbReference>
<evidence type="ECO:0000256" key="9">
    <source>
        <dbReference type="PROSITE-ProRule" id="PRU10141"/>
    </source>
</evidence>
<dbReference type="PANTHER" id="PTHR24353:SF37">
    <property type="entry name" value="CAMP-DEPENDENT PROTEIN KINASE CATALYTIC SUBUNIT PRKX"/>
    <property type="match status" value="1"/>
</dbReference>
<evidence type="ECO:0000256" key="8">
    <source>
        <dbReference type="ARBA" id="ARBA00047454"/>
    </source>
</evidence>
<dbReference type="GO" id="GO:0004691">
    <property type="term" value="F:cAMP-dependent protein kinase activity"/>
    <property type="evidence" value="ECO:0007669"/>
    <property type="project" value="UniProtKB-EC"/>
</dbReference>
<dbReference type="Proteomes" id="UP000297280">
    <property type="component" value="Unassembled WGS sequence"/>
</dbReference>
<evidence type="ECO:0000256" key="4">
    <source>
        <dbReference type="ARBA" id="ARBA00022741"/>
    </source>
</evidence>
<evidence type="ECO:0000256" key="6">
    <source>
        <dbReference type="ARBA" id="ARBA00022840"/>
    </source>
</evidence>
<evidence type="ECO:0000259" key="11">
    <source>
        <dbReference type="PROSITE" id="PS50011"/>
    </source>
</evidence>
<evidence type="ECO:0000313" key="14">
    <source>
        <dbReference type="Proteomes" id="UP000297280"/>
    </source>
</evidence>
<dbReference type="SUPFAM" id="SSF56112">
    <property type="entry name" value="Protein kinase-like (PK-like)"/>
    <property type="match status" value="1"/>
</dbReference>
<keyword evidence="2 10" id="KW-0723">Serine/threonine-protein kinase</keyword>
<keyword evidence="3" id="KW-0808">Transferase</keyword>
<dbReference type="Gene3D" id="3.30.200.20">
    <property type="entry name" value="Phosphorylase Kinase, domain 1"/>
    <property type="match status" value="1"/>
</dbReference>
<comment type="catalytic activity">
    <reaction evidence="7">
        <text>L-threonyl-[protein] + ATP = O-phospho-L-threonyl-[protein] + ADP + H(+)</text>
        <dbReference type="Rhea" id="RHEA:46608"/>
        <dbReference type="Rhea" id="RHEA-COMP:11060"/>
        <dbReference type="Rhea" id="RHEA-COMP:11605"/>
        <dbReference type="ChEBI" id="CHEBI:15378"/>
        <dbReference type="ChEBI" id="CHEBI:30013"/>
        <dbReference type="ChEBI" id="CHEBI:30616"/>
        <dbReference type="ChEBI" id="CHEBI:61977"/>
        <dbReference type="ChEBI" id="CHEBI:456216"/>
        <dbReference type="EC" id="2.7.11.11"/>
    </reaction>
</comment>
<dbReference type="PROSITE" id="PS00108">
    <property type="entry name" value="PROTEIN_KINASE_ST"/>
    <property type="match status" value="1"/>
</dbReference>
<name>A0A4Z1KY73_9HELO</name>
<protein>
    <recommendedName>
        <fullName evidence="1">cAMP-dependent protein kinase</fullName>
        <ecNumber evidence="1">2.7.11.11</ecNumber>
    </recommendedName>
</protein>
<dbReference type="GO" id="GO:0005952">
    <property type="term" value="C:cAMP-dependent protein kinase complex"/>
    <property type="evidence" value="ECO:0007669"/>
    <property type="project" value="TreeGrafter"/>
</dbReference>
<dbReference type="PANTHER" id="PTHR24353">
    <property type="entry name" value="CYCLIC NUCLEOTIDE-DEPENDENT PROTEIN KINASE"/>
    <property type="match status" value="1"/>
</dbReference>
<proteinExistence type="inferred from homology"/>
<dbReference type="CDD" id="cd05580">
    <property type="entry name" value="STKc_PKA_like"/>
    <property type="match status" value="1"/>
</dbReference>
<evidence type="ECO:0000256" key="3">
    <source>
        <dbReference type="ARBA" id="ARBA00022679"/>
    </source>
</evidence>
<evidence type="ECO:0000259" key="12">
    <source>
        <dbReference type="PROSITE" id="PS51285"/>
    </source>
</evidence>
<comment type="catalytic activity">
    <reaction evidence="8">
        <text>L-seryl-[protein] + ATP = O-phospho-L-seryl-[protein] + ADP + H(+)</text>
        <dbReference type="Rhea" id="RHEA:17989"/>
        <dbReference type="Rhea" id="RHEA-COMP:9863"/>
        <dbReference type="Rhea" id="RHEA-COMP:11604"/>
        <dbReference type="ChEBI" id="CHEBI:15378"/>
        <dbReference type="ChEBI" id="CHEBI:29999"/>
        <dbReference type="ChEBI" id="CHEBI:30616"/>
        <dbReference type="ChEBI" id="CHEBI:83421"/>
        <dbReference type="ChEBI" id="CHEBI:456216"/>
        <dbReference type="EC" id="2.7.11.11"/>
    </reaction>
</comment>
<dbReference type="PROSITE" id="PS00107">
    <property type="entry name" value="PROTEIN_KINASE_ATP"/>
    <property type="match status" value="1"/>
</dbReference>
<gene>
    <name evidence="13" type="ORF">BPOR_0105g00130</name>
</gene>
<reference evidence="13 14" key="1">
    <citation type="submission" date="2017-12" db="EMBL/GenBank/DDBJ databases">
        <title>Comparative genomics of Botrytis spp.</title>
        <authorList>
            <person name="Valero-Jimenez C.A."/>
            <person name="Tapia P."/>
            <person name="Veloso J."/>
            <person name="Silva-Moreno E."/>
            <person name="Staats M."/>
            <person name="Valdes J.H."/>
            <person name="Van Kan J.A.L."/>
        </authorList>
    </citation>
    <scope>NUCLEOTIDE SEQUENCE [LARGE SCALE GENOMIC DNA]</scope>
    <source>
        <strain evidence="13 14">MUCL3349</strain>
    </source>
</reference>
<keyword evidence="14" id="KW-1185">Reference proteome</keyword>
<dbReference type="GO" id="GO:0005829">
    <property type="term" value="C:cytosol"/>
    <property type="evidence" value="ECO:0007669"/>
    <property type="project" value="TreeGrafter"/>
</dbReference>
<dbReference type="GO" id="GO:0005524">
    <property type="term" value="F:ATP binding"/>
    <property type="evidence" value="ECO:0007669"/>
    <property type="project" value="UniProtKB-UniRule"/>
</dbReference>
<feature type="binding site" evidence="9">
    <location>
        <position position="85"/>
    </location>
    <ligand>
        <name>ATP</name>
        <dbReference type="ChEBI" id="CHEBI:30616"/>
    </ligand>
</feature>
<keyword evidence="5" id="KW-0418">Kinase</keyword>
<dbReference type="SMART" id="SM00220">
    <property type="entry name" value="S_TKc"/>
    <property type="match status" value="1"/>
</dbReference>
<evidence type="ECO:0000256" key="10">
    <source>
        <dbReference type="RuleBase" id="RU000304"/>
    </source>
</evidence>
<dbReference type="EC" id="2.7.11.11" evidence="1"/>
<dbReference type="PROSITE" id="PS50011">
    <property type="entry name" value="PROTEIN_KINASE_DOM"/>
    <property type="match status" value="1"/>
</dbReference>
<evidence type="ECO:0000256" key="2">
    <source>
        <dbReference type="ARBA" id="ARBA00022527"/>
    </source>
</evidence>
<feature type="domain" description="Protein kinase" evidence="11">
    <location>
        <begin position="51"/>
        <end position="333"/>
    </location>
</feature>
<dbReference type="PROSITE" id="PS51285">
    <property type="entry name" value="AGC_KINASE_CTER"/>
    <property type="match status" value="1"/>
</dbReference>
<dbReference type="InterPro" id="IPR011009">
    <property type="entry name" value="Kinase-like_dom_sf"/>
</dbReference>
<dbReference type="Gene3D" id="1.10.510.10">
    <property type="entry name" value="Transferase(Phosphotransferase) domain 1"/>
    <property type="match status" value="1"/>
</dbReference>
<organism evidence="13 14">
    <name type="scientific">Botrytis porri</name>
    <dbReference type="NCBI Taxonomy" id="87229"/>
    <lineage>
        <taxon>Eukaryota</taxon>
        <taxon>Fungi</taxon>
        <taxon>Dikarya</taxon>
        <taxon>Ascomycota</taxon>
        <taxon>Pezizomycotina</taxon>
        <taxon>Leotiomycetes</taxon>
        <taxon>Helotiales</taxon>
        <taxon>Sclerotiniaceae</taxon>
        <taxon>Botrytis</taxon>
    </lineage>
</organism>
<evidence type="ECO:0000256" key="5">
    <source>
        <dbReference type="ARBA" id="ARBA00022777"/>
    </source>
</evidence>
<dbReference type="InterPro" id="IPR017441">
    <property type="entry name" value="Protein_kinase_ATP_BS"/>
</dbReference>
<dbReference type="EMBL" id="PQXO01000105">
    <property type="protein sequence ID" value="TGO89529.1"/>
    <property type="molecule type" value="Genomic_DNA"/>
</dbReference>
<dbReference type="InterPro" id="IPR000719">
    <property type="entry name" value="Prot_kinase_dom"/>
</dbReference>
<dbReference type="InterPro" id="IPR008271">
    <property type="entry name" value="Ser/Thr_kinase_AS"/>
</dbReference>